<sequence>MHPSGSSKCASQHPFFMTVRKLETKLEKKNRKKTLLNFLLAEVQPFNGSLFFPLLLQRQKDFNNRCPFRKKCEKLDIELDRKKNPISNGTATEYLPIKKDFDKENKKTQ</sequence>
<organism evidence="1 2">
    <name type="scientific">Caerostris extrusa</name>
    <name type="common">Bark spider</name>
    <name type="synonym">Caerostris bankana</name>
    <dbReference type="NCBI Taxonomy" id="172846"/>
    <lineage>
        <taxon>Eukaryota</taxon>
        <taxon>Metazoa</taxon>
        <taxon>Ecdysozoa</taxon>
        <taxon>Arthropoda</taxon>
        <taxon>Chelicerata</taxon>
        <taxon>Arachnida</taxon>
        <taxon>Araneae</taxon>
        <taxon>Araneomorphae</taxon>
        <taxon>Entelegynae</taxon>
        <taxon>Araneoidea</taxon>
        <taxon>Araneidae</taxon>
        <taxon>Caerostris</taxon>
    </lineage>
</organism>
<protein>
    <submittedName>
        <fullName evidence="1">Uncharacterized protein</fullName>
    </submittedName>
</protein>
<proteinExistence type="predicted"/>
<name>A0AAV4NI82_CAEEX</name>
<dbReference type="AlphaFoldDB" id="A0AAV4NI82"/>
<gene>
    <name evidence="1" type="ORF">CEXT_686431</name>
</gene>
<comment type="caution">
    <text evidence="1">The sequence shown here is derived from an EMBL/GenBank/DDBJ whole genome shotgun (WGS) entry which is preliminary data.</text>
</comment>
<dbReference type="EMBL" id="BPLR01003417">
    <property type="protein sequence ID" value="GIX84358.1"/>
    <property type="molecule type" value="Genomic_DNA"/>
</dbReference>
<reference evidence="1 2" key="1">
    <citation type="submission" date="2021-06" db="EMBL/GenBank/DDBJ databases">
        <title>Caerostris extrusa draft genome.</title>
        <authorList>
            <person name="Kono N."/>
            <person name="Arakawa K."/>
        </authorList>
    </citation>
    <scope>NUCLEOTIDE SEQUENCE [LARGE SCALE GENOMIC DNA]</scope>
</reference>
<evidence type="ECO:0000313" key="2">
    <source>
        <dbReference type="Proteomes" id="UP001054945"/>
    </source>
</evidence>
<evidence type="ECO:0000313" key="1">
    <source>
        <dbReference type="EMBL" id="GIX84358.1"/>
    </source>
</evidence>
<dbReference type="Proteomes" id="UP001054945">
    <property type="component" value="Unassembled WGS sequence"/>
</dbReference>
<accession>A0AAV4NI82</accession>
<keyword evidence="2" id="KW-1185">Reference proteome</keyword>